<dbReference type="EMBL" id="BNAV01000004">
    <property type="protein sequence ID" value="GHF59611.1"/>
    <property type="molecule type" value="Genomic_DNA"/>
</dbReference>
<proteinExistence type="inferred from homology"/>
<dbReference type="PROSITE" id="PS50928">
    <property type="entry name" value="ABC_TM1"/>
    <property type="match status" value="1"/>
</dbReference>
<feature type="domain" description="ABC transmembrane type-1" evidence="8">
    <location>
        <begin position="94"/>
        <end position="292"/>
    </location>
</feature>
<evidence type="ECO:0000256" key="2">
    <source>
        <dbReference type="ARBA" id="ARBA00022448"/>
    </source>
</evidence>
<dbReference type="Proteomes" id="UP000658656">
    <property type="component" value="Unassembled WGS sequence"/>
</dbReference>
<evidence type="ECO:0000256" key="4">
    <source>
        <dbReference type="ARBA" id="ARBA00022692"/>
    </source>
</evidence>
<dbReference type="RefSeq" id="WP_145938442.1">
    <property type="nucleotide sequence ID" value="NZ_BNAV01000004.1"/>
</dbReference>
<reference evidence="9" key="1">
    <citation type="journal article" date="2014" name="Int. J. Syst. Evol. Microbiol.">
        <title>Complete genome sequence of Corynebacterium casei LMG S-19264T (=DSM 44701T), isolated from a smear-ripened cheese.</title>
        <authorList>
            <consortium name="US DOE Joint Genome Institute (JGI-PGF)"/>
            <person name="Walter F."/>
            <person name="Albersmeier A."/>
            <person name="Kalinowski J."/>
            <person name="Ruckert C."/>
        </authorList>
    </citation>
    <scope>NUCLEOTIDE SEQUENCE</scope>
    <source>
        <strain evidence="9">CGMCC 4.7679</strain>
    </source>
</reference>
<evidence type="ECO:0000256" key="1">
    <source>
        <dbReference type="ARBA" id="ARBA00004651"/>
    </source>
</evidence>
<organism evidence="9 10">
    <name type="scientific">Amycolatopsis bartoniae</name>
    <dbReference type="NCBI Taxonomy" id="941986"/>
    <lineage>
        <taxon>Bacteria</taxon>
        <taxon>Bacillati</taxon>
        <taxon>Actinomycetota</taxon>
        <taxon>Actinomycetes</taxon>
        <taxon>Pseudonocardiales</taxon>
        <taxon>Pseudonocardiaceae</taxon>
        <taxon>Amycolatopsis</taxon>
    </lineage>
</organism>
<dbReference type="GO" id="GO:0055085">
    <property type="term" value="P:transmembrane transport"/>
    <property type="evidence" value="ECO:0007669"/>
    <property type="project" value="InterPro"/>
</dbReference>
<evidence type="ECO:0000256" key="5">
    <source>
        <dbReference type="ARBA" id="ARBA00022989"/>
    </source>
</evidence>
<dbReference type="PANTHER" id="PTHR43386:SF1">
    <property type="entry name" value="D,D-DIPEPTIDE TRANSPORT SYSTEM PERMEASE PROTEIN DDPC-RELATED"/>
    <property type="match status" value="1"/>
</dbReference>
<dbReference type="OrthoDB" id="9812701at2"/>
<dbReference type="Pfam" id="PF00528">
    <property type="entry name" value="BPD_transp_1"/>
    <property type="match status" value="1"/>
</dbReference>
<feature type="transmembrane region" description="Helical" evidence="7">
    <location>
        <begin position="133"/>
        <end position="153"/>
    </location>
</feature>
<dbReference type="InterPro" id="IPR000515">
    <property type="entry name" value="MetI-like"/>
</dbReference>
<evidence type="ECO:0000256" key="7">
    <source>
        <dbReference type="RuleBase" id="RU363032"/>
    </source>
</evidence>
<comment type="subcellular location">
    <subcellularLocation>
        <location evidence="1 7">Cell membrane</location>
        <topology evidence="1 7">Multi-pass membrane protein</topology>
    </subcellularLocation>
</comment>
<dbReference type="CDD" id="cd06261">
    <property type="entry name" value="TM_PBP2"/>
    <property type="match status" value="1"/>
</dbReference>
<evidence type="ECO:0000256" key="6">
    <source>
        <dbReference type="ARBA" id="ARBA00023136"/>
    </source>
</evidence>
<protein>
    <submittedName>
        <fullName evidence="9">Nickel ABC transporter permease</fullName>
    </submittedName>
</protein>
<dbReference type="SUPFAM" id="SSF161098">
    <property type="entry name" value="MetI-like"/>
    <property type="match status" value="1"/>
</dbReference>
<dbReference type="AlphaFoldDB" id="A0A8H9IX11"/>
<keyword evidence="5 7" id="KW-1133">Transmembrane helix</keyword>
<evidence type="ECO:0000259" key="8">
    <source>
        <dbReference type="PROSITE" id="PS50928"/>
    </source>
</evidence>
<dbReference type="PANTHER" id="PTHR43386">
    <property type="entry name" value="OLIGOPEPTIDE TRANSPORT SYSTEM PERMEASE PROTEIN APPC"/>
    <property type="match status" value="1"/>
</dbReference>
<keyword evidence="4 7" id="KW-0812">Transmembrane</keyword>
<comment type="caution">
    <text evidence="9">The sequence shown here is derived from an EMBL/GenBank/DDBJ whole genome shotgun (WGS) entry which is preliminary data.</text>
</comment>
<dbReference type="Gene3D" id="1.10.3720.10">
    <property type="entry name" value="MetI-like"/>
    <property type="match status" value="1"/>
</dbReference>
<reference evidence="9" key="2">
    <citation type="submission" date="2020-09" db="EMBL/GenBank/DDBJ databases">
        <authorList>
            <person name="Sun Q."/>
            <person name="Zhou Y."/>
        </authorList>
    </citation>
    <scope>NUCLEOTIDE SEQUENCE</scope>
    <source>
        <strain evidence="9">CGMCC 4.7679</strain>
    </source>
</reference>
<gene>
    <name evidence="9" type="ORF">GCM10017566_36490</name>
</gene>
<feature type="transmembrane region" description="Helical" evidence="7">
    <location>
        <begin position="225"/>
        <end position="249"/>
    </location>
</feature>
<keyword evidence="3" id="KW-1003">Cell membrane</keyword>
<dbReference type="GO" id="GO:0005886">
    <property type="term" value="C:plasma membrane"/>
    <property type="evidence" value="ECO:0007669"/>
    <property type="project" value="UniProtKB-SubCell"/>
</dbReference>
<feature type="transmembrane region" description="Helical" evidence="7">
    <location>
        <begin position="32"/>
        <end position="55"/>
    </location>
</feature>
<dbReference type="InterPro" id="IPR035906">
    <property type="entry name" value="MetI-like_sf"/>
</dbReference>
<feature type="transmembrane region" description="Helical" evidence="7">
    <location>
        <begin position="269"/>
        <end position="292"/>
    </location>
</feature>
<keyword evidence="2 7" id="KW-0813">Transport</keyword>
<feature type="transmembrane region" description="Helical" evidence="7">
    <location>
        <begin position="98"/>
        <end position="121"/>
    </location>
</feature>
<keyword evidence="10" id="KW-1185">Reference proteome</keyword>
<keyword evidence="6 7" id="KW-0472">Membrane</keyword>
<comment type="similarity">
    <text evidence="7">Belongs to the binding-protein-dependent transport system permease family.</text>
</comment>
<evidence type="ECO:0000313" key="9">
    <source>
        <dbReference type="EMBL" id="GHF59611.1"/>
    </source>
</evidence>
<feature type="transmembrane region" description="Helical" evidence="7">
    <location>
        <begin position="159"/>
        <end position="179"/>
    </location>
</feature>
<evidence type="ECO:0000256" key="3">
    <source>
        <dbReference type="ARBA" id="ARBA00022475"/>
    </source>
</evidence>
<dbReference type="InterPro" id="IPR050366">
    <property type="entry name" value="BP-dependent_transpt_permease"/>
</dbReference>
<name>A0A8H9IX11_9PSEU</name>
<accession>A0A8H9IX11</accession>
<sequence>MSLDLSAVAEIPVGAGTAKVRRRRRRSPRQALVERVVGLTILVLAAVAFVVVPLVSTASPTALADLPQQSPSAAHWFGTDSLGRDSFVRVFAAGWTDLLITVLAVTICLIAGTVSGVGIAACPGPIRSVVLRLIDALLAIPHLIVVLALIVLLGQQQLIPLLPASASSIVIAIVMVGWAPYARLTVTQALVLRERESVVSARLLGYSRARILLRHTGPAMMGVNLSYAATQAVLTTGVTASLAFLGAGVPEPTPELGMMMQQGVALLPTTWWITVIPGLFVLVLGIGFALVADSIDPQGAA</sequence>
<evidence type="ECO:0000313" key="10">
    <source>
        <dbReference type="Proteomes" id="UP000658656"/>
    </source>
</evidence>